<evidence type="ECO:0000313" key="1">
    <source>
        <dbReference type="EMBL" id="ETR66301.1"/>
    </source>
</evidence>
<reference evidence="2" key="1">
    <citation type="submission" date="2012-11" db="EMBL/GenBank/DDBJ databases">
        <authorList>
            <person name="Lucero-Rivera Y.E."/>
            <person name="Tovar-Ramirez D."/>
        </authorList>
    </citation>
    <scope>NUCLEOTIDE SEQUENCE [LARGE SCALE GENOMIC DNA]</scope>
    <source>
        <strain evidence="2">Araruama</strain>
    </source>
</reference>
<proteinExistence type="predicted"/>
<name>A0A1V1NUR6_9BACT</name>
<dbReference type="Proteomes" id="UP000189670">
    <property type="component" value="Unassembled WGS sequence"/>
</dbReference>
<evidence type="ECO:0000313" key="2">
    <source>
        <dbReference type="Proteomes" id="UP000189670"/>
    </source>
</evidence>
<feature type="non-terminal residue" evidence="1">
    <location>
        <position position="498"/>
    </location>
</feature>
<accession>A0A1V1NUR6</accession>
<gene>
    <name evidence="1" type="ORF">OMM_12977</name>
</gene>
<protein>
    <submittedName>
        <fullName evidence="1">Uncharacterized protein</fullName>
    </submittedName>
</protein>
<organism evidence="1 2">
    <name type="scientific">Candidatus Magnetoglobus multicellularis str. Araruama</name>
    <dbReference type="NCBI Taxonomy" id="890399"/>
    <lineage>
        <taxon>Bacteria</taxon>
        <taxon>Pseudomonadati</taxon>
        <taxon>Thermodesulfobacteriota</taxon>
        <taxon>Desulfobacteria</taxon>
        <taxon>Desulfobacterales</taxon>
        <taxon>Desulfobacteraceae</taxon>
        <taxon>Candidatus Magnetoglobus</taxon>
    </lineage>
</organism>
<feature type="non-terminal residue" evidence="1">
    <location>
        <position position="1"/>
    </location>
</feature>
<dbReference type="EMBL" id="ATBP01002090">
    <property type="protein sequence ID" value="ETR66301.1"/>
    <property type="molecule type" value="Genomic_DNA"/>
</dbReference>
<comment type="caution">
    <text evidence="1">The sequence shown here is derived from an EMBL/GenBank/DDBJ whole genome shotgun (WGS) entry which is preliminary data.</text>
</comment>
<sequence length="498" mass="51771">DLTVNVFASSIGDGNMRLFAGSGNIVLNDKMSPGSGHLSIIAEKSIMQNALILTSDGTIEFKATDNITMKTGVITSTANNVLYETMQGDITINEIDAQQGNVGIVATNGSINLLDNNGEENIIAHGLILNAGKTIDPIKTSVSLLTAMSGGDLIVENTNVNGVTIDEITLEIFRIESDGVTPETPEAFKFSDVTAKNEGAISLNSAGSITVNDGDDDNIAINASEGTGNILLLSQSDAISIQSKVDAGTGSISLIADSSITAGSADNTESHIMTTDGTIDMQATDNITIFDGNTISANANIRMFADEVMTIGSIQANGASVSLTANNITDSGTDDLDILAKELMIQSIQGVGTIDNMLDIAVETLSANVNDAGIFIHEMDGIHIDDVGEISVNRVAIDGSLEETALLDTISAGIVSKGDVQLHVDNGDTIINQITSQGNITITNDAGSIIDHADDQTIDLTAGNEKLITLTVAENIQGNTTDTFLEVADASIINAYST</sequence>
<dbReference type="AlphaFoldDB" id="A0A1V1NUR6"/>